<dbReference type="GO" id="GO:0003755">
    <property type="term" value="F:peptidyl-prolyl cis-trans isomerase activity"/>
    <property type="evidence" value="ECO:0007669"/>
    <property type="project" value="UniProtKB-KW"/>
</dbReference>
<reference evidence="4 5" key="1">
    <citation type="journal article" date="2015" name="Stand. Genomic Sci.">
        <title>Complete genome sequence and description of Salinispira pacifica gen. nov., sp. nov., a novel spirochaete isolated form a hypersaline microbial mat.</title>
        <authorList>
            <person name="Ben Hania W."/>
            <person name="Joseph M."/>
            <person name="Schumann P."/>
            <person name="Bunk B."/>
            <person name="Fiebig A."/>
            <person name="Sproer C."/>
            <person name="Klenk H.P."/>
            <person name="Fardeau M.L."/>
            <person name="Spring S."/>
        </authorList>
    </citation>
    <scope>NUCLEOTIDE SEQUENCE [LARGE SCALE GENOMIC DNA]</scope>
    <source>
        <strain evidence="4 5">L21-RPul-D2</strain>
    </source>
</reference>
<sequence>MMNRRRIISAALILALFSTFQLSAQLLDKTLATVRLTETEVVSESEMDEQFAMLETQFQGSLNAQQKEEIFQSRINSILINQAADREGLTVSENELANAVQMQKSSMGVQVDDTRFRQMVEQQTGMSWDEYTGQLERRILQEKYIGSAKPQLLQNLPAPTDKEINTVYEENAQSFLSPAMSGFSHIFIDTRQMSDAETAEAREKIDQFARRVRNGGAQEFDAIVRESLDDASYTGGDFGYVINGDPNAAQVLGQQFVRNVLALQQNELSGVLESSIGFHIVKITDRRRPRLLDIDDPLLPGQKLTVRQQITQYIMNQKQQAAIQQALDEIISELRSEAEIRIVENNISW</sequence>
<dbReference type="Pfam" id="PF13624">
    <property type="entry name" value="SurA_N_3"/>
    <property type="match status" value="1"/>
</dbReference>
<dbReference type="OrthoDB" id="370337at2"/>
<dbReference type="eggNOG" id="COG0760">
    <property type="taxonomic scope" value="Bacteria"/>
</dbReference>
<dbReference type="Gene3D" id="3.10.50.40">
    <property type="match status" value="1"/>
</dbReference>
<feature type="chain" id="PRO_5004741935" description="PpiC domain-containing protein" evidence="2">
    <location>
        <begin position="25"/>
        <end position="349"/>
    </location>
</feature>
<dbReference type="AlphaFoldDB" id="V5WHC5"/>
<dbReference type="SUPFAM" id="SSF109998">
    <property type="entry name" value="Triger factor/SurA peptide-binding domain-like"/>
    <property type="match status" value="1"/>
</dbReference>
<dbReference type="InterPro" id="IPR050245">
    <property type="entry name" value="PrsA_foldase"/>
</dbReference>
<dbReference type="KEGG" id="slr:L21SP2_1864"/>
<evidence type="ECO:0000256" key="2">
    <source>
        <dbReference type="SAM" id="SignalP"/>
    </source>
</evidence>
<dbReference type="RefSeq" id="WP_024268154.1">
    <property type="nucleotide sequence ID" value="NC_023035.1"/>
</dbReference>
<dbReference type="InterPro" id="IPR000297">
    <property type="entry name" value="PPIase_PpiC"/>
</dbReference>
<keyword evidence="5" id="KW-1185">Reference proteome</keyword>
<keyword evidence="1" id="KW-0697">Rotamase</keyword>
<dbReference type="Pfam" id="PF13616">
    <property type="entry name" value="Rotamase_3"/>
    <property type="match status" value="1"/>
</dbReference>
<protein>
    <recommendedName>
        <fullName evidence="3">PpiC domain-containing protein</fullName>
    </recommendedName>
</protein>
<dbReference type="PROSITE" id="PS50198">
    <property type="entry name" value="PPIC_PPIASE_2"/>
    <property type="match status" value="1"/>
</dbReference>
<dbReference type="Proteomes" id="UP000018680">
    <property type="component" value="Chromosome"/>
</dbReference>
<dbReference type="STRING" id="1307761.L21SP2_1864"/>
<proteinExistence type="predicted"/>
<dbReference type="HOGENOM" id="CLU_034646_2_0_12"/>
<dbReference type="PANTHER" id="PTHR47245">
    <property type="entry name" value="PEPTIDYLPROLYL ISOMERASE"/>
    <property type="match status" value="1"/>
</dbReference>
<evidence type="ECO:0000256" key="1">
    <source>
        <dbReference type="PROSITE-ProRule" id="PRU00278"/>
    </source>
</evidence>
<keyword evidence="1" id="KW-0413">Isomerase</keyword>
<evidence type="ECO:0000313" key="4">
    <source>
        <dbReference type="EMBL" id="AHC15237.1"/>
    </source>
</evidence>
<dbReference type="Gene3D" id="1.10.4030.10">
    <property type="entry name" value="Porin chaperone SurA, peptide-binding domain"/>
    <property type="match status" value="1"/>
</dbReference>
<feature type="signal peptide" evidence="2">
    <location>
        <begin position="1"/>
        <end position="24"/>
    </location>
</feature>
<name>V5WHC5_9SPIO</name>
<dbReference type="PANTHER" id="PTHR47245:SF2">
    <property type="entry name" value="PEPTIDYL-PROLYL CIS-TRANS ISOMERASE HP_0175-RELATED"/>
    <property type="match status" value="1"/>
</dbReference>
<dbReference type="SUPFAM" id="SSF54534">
    <property type="entry name" value="FKBP-like"/>
    <property type="match status" value="1"/>
</dbReference>
<keyword evidence="2" id="KW-0732">Signal</keyword>
<dbReference type="InterPro" id="IPR046357">
    <property type="entry name" value="PPIase_dom_sf"/>
</dbReference>
<evidence type="ECO:0000259" key="3">
    <source>
        <dbReference type="PROSITE" id="PS50198"/>
    </source>
</evidence>
<accession>V5WHC5</accession>
<feature type="domain" description="PpiC" evidence="3">
    <location>
        <begin position="178"/>
        <end position="285"/>
    </location>
</feature>
<gene>
    <name evidence="4" type="ORF">L21SP2_1864</name>
</gene>
<dbReference type="EMBL" id="CP006939">
    <property type="protein sequence ID" value="AHC15237.1"/>
    <property type="molecule type" value="Genomic_DNA"/>
</dbReference>
<dbReference type="InterPro" id="IPR027304">
    <property type="entry name" value="Trigger_fact/SurA_dom_sf"/>
</dbReference>
<organism evidence="4 5">
    <name type="scientific">Salinispira pacifica</name>
    <dbReference type="NCBI Taxonomy" id="1307761"/>
    <lineage>
        <taxon>Bacteria</taxon>
        <taxon>Pseudomonadati</taxon>
        <taxon>Spirochaetota</taxon>
        <taxon>Spirochaetia</taxon>
        <taxon>Spirochaetales</taxon>
        <taxon>Spirochaetaceae</taxon>
        <taxon>Salinispira</taxon>
    </lineage>
</organism>
<evidence type="ECO:0000313" key="5">
    <source>
        <dbReference type="Proteomes" id="UP000018680"/>
    </source>
</evidence>